<dbReference type="PANTHER" id="PTHR42885">
    <property type="entry name" value="HISTIDINOL-PHOSPHATE AMINOTRANSFERASE-RELATED"/>
    <property type="match status" value="1"/>
</dbReference>
<evidence type="ECO:0000256" key="3">
    <source>
        <dbReference type="ARBA" id="ARBA00007970"/>
    </source>
</evidence>
<sequence length="358" mass="39443">MSVAQTLLRKHLRDITPYASARRSMSGGRIWLNANESPYSRDYAVTTEHLNRYPNFQSQALNQAYAQYAGVQATQLLSHRGSDESIELLIRSFCEPGQDKILICPPTYGMYAISAGLNNTPVAVVPLLEDTWQLDIPGIAAAREQVKVVFLCNPSNPLGNRLRQDDMQQVIEMFAEQAIVVVDEAYIEYAITQGEAQSCAGLLAKYPNLVVMRTLSKAFGLAGIRVGFTLANEDVIQALVPVLAPYPLPDLSIQVATQALSAEGLIEMRQNVIEALGERERLAQALRDLPYVDQVEPSSTNFILFHVEDASRLMQHCIDAGILLRNQSAQLGLDNCIRATIGAPAENDQLIETLRAFA</sequence>
<comment type="catalytic activity">
    <reaction evidence="10 11">
        <text>L-histidinol phosphate + 2-oxoglutarate = 3-(imidazol-4-yl)-2-oxopropyl phosphate + L-glutamate</text>
        <dbReference type="Rhea" id="RHEA:23744"/>
        <dbReference type="ChEBI" id="CHEBI:16810"/>
        <dbReference type="ChEBI" id="CHEBI:29985"/>
        <dbReference type="ChEBI" id="CHEBI:57766"/>
        <dbReference type="ChEBI" id="CHEBI:57980"/>
        <dbReference type="EC" id="2.6.1.9"/>
    </reaction>
</comment>
<evidence type="ECO:0000256" key="7">
    <source>
        <dbReference type="ARBA" id="ARBA00022679"/>
    </source>
</evidence>
<evidence type="ECO:0000256" key="4">
    <source>
        <dbReference type="ARBA" id="ARBA00011738"/>
    </source>
</evidence>
<evidence type="ECO:0000259" key="12">
    <source>
        <dbReference type="Pfam" id="PF00155"/>
    </source>
</evidence>
<dbReference type="GO" id="GO:0000105">
    <property type="term" value="P:L-histidine biosynthetic process"/>
    <property type="evidence" value="ECO:0007669"/>
    <property type="project" value="UniProtKB-UniRule"/>
</dbReference>
<dbReference type="Pfam" id="PF00155">
    <property type="entry name" value="Aminotran_1_2"/>
    <property type="match status" value="1"/>
</dbReference>
<dbReference type="AlphaFoldDB" id="A0A327XC16"/>
<dbReference type="CDD" id="cd00609">
    <property type="entry name" value="AAT_like"/>
    <property type="match status" value="1"/>
</dbReference>
<evidence type="ECO:0000256" key="9">
    <source>
        <dbReference type="ARBA" id="ARBA00023102"/>
    </source>
</evidence>
<proteinExistence type="inferred from homology"/>
<dbReference type="InterPro" id="IPR015422">
    <property type="entry name" value="PyrdxlP-dep_Trfase_small"/>
</dbReference>
<dbReference type="SUPFAM" id="SSF53383">
    <property type="entry name" value="PLP-dependent transferases"/>
    <property type="match status" value="1"/>
</dbReference>
<evidence type="ECO:0000256" key="5">
    <source>
        <dbReference type="ARBA" id="ARBA00022576"/>
    </source>
</evidence>
<gene>
    <name evidence="11" type="primary">hisC</name>
    <name evidence="13" type="ORF">B0I24_101465</name>
    <name evidence="14" type="ORF">CWE07_02255</name>
</gene>
<dbReference type="InterPro" id="IPR005861">
    <property type="entry name" value="HisP_aminotrans"/>
</dbReference>
<comment type="cofactor">
    <cofactor evidence="1 11">
        <name>pyridoxal 5'-phosphate</name>
        <dbReference type="ChEBI" id="CHEBI:597326"/>
    </cofactor>
</comment>
<dbReference type="GO" id="GO:0030170">
    <property type="term" value="F:pyridoxal phosphate binding"/>
    <property type="evidence" value="ECO:0007669"/>
    <property type="project" value="InterPro"/>
</dbReference>
<dbReference type="NCBIfam" id="TIGR01141">
    <property type="entry name" value="hisC"/>
    <property type="match status" value="1"/>
</dbReference>
<dbReference type="InterPro" id="IPR015424">
    <property type="entry name" value="PyrdxlP-dep_Trfase"/>
</dbReference>
<organism evidence="13 15">
    <name type="scientific">Aliidiomarina maris</name>
    <dbReference type="NCBI Taxonomy" id="531312"/>
    <lineage>
        <taxon>Bacteria</taxon>
        <taxon>Pseudomonadati</taxon>
        <taxon>Pseudomonadota</taxon>
        <taxon>Gammaproteobacteria</taxon>
        <taxon>Alteromonadales</taxon>
        <taxon>Idiomarinaceae</taxon>
        <taxon>Aliidiomarina</taxon>
    </lineage>
</organism>
<evidence type="ECO:0000313" key="16">
    <source>
        <dbReference type="Proteomes" id="UP000287865"/>
    </source>
</evidence>
<dbReference type="UniPathway" id="UPA00031">
    <property type="reaction ID" value="UER00012"/>
</dbReference>
<dbReference type="EMBL" id="PIPK01000001">
    <property type="protein sequence ID" value="RUO28635.1"/>
    <property type="molecule type" value="Genomic_DNA"/>
</dbReference>
<dbReference type="PANTHER" id="PTHR42885:SF2">
    <property type="entry name" value="HISTIDINOL-PHOSPHATE AMINOTRANSFERASE"/>
    <property type="match status" value="1"/>
</dbReference>
<dbReference type="Gene3D" id="3.90.1150.10">
    <property type="entry name" value="Aspartate Aminotransferase, domain 1"/>
    <property type="match status" value="1"/>
</dbReference>
<evidence type="ECO:0000256" key="8">
    <source>
        <dbReference type="ARBA" id="ARBA00022898"/>
    </source>
</evidence>
<keyword evidence="16" id="KW-1185">Reference proteome</keyword>
<accession>A0A327XC16</accession>
<comment type="subunit">
    <text evidence="4 11">Homodimer.</text>
</comment>
<evidence type="ECO:0000256" key="2">
    <source>
        <dbReference type="ARBA" id="ARBA00005011"/>
    </source>
</evidence>
<name>A0A327XC16_9GAMM</name>
<dbReference type="EMBL" id="QLMD01000001">
    <property type="protein sequence ID" value="RAK01826.1"/>
    <property type="molecule type" value="Genomic_DNA"/>
</dbReference>
<keyword evidence="8 11" id="KW-0663">Pyridoxal phosphate</keyword>
<keyword evidence="6 11" id="KW-0028">Amino-acid biosynthesis</keyword>
<evidence type="ECO:0000256" key="10">
    <source>
        <dbReference type="ARBA" id="ARBA00047481"/>
    </source>
</evidence>
<keyword evidence="7 11" id="KW-0808">Transferase</keyword>
<evidence type="ECO:0000256" key="6">
    <source>
        <dbReference type="ARBA" id="ARBA00022605"/>
    </source>
</evidence>
<dbReference type="HAMAP" id="MF_01023">
    <property type="entry name" value="HisC_aminotrans_2"/>
    <property type="match status" value="1"/>
</dbReference>
<reference evidence="13 15" key="2">
    <citation type="submission" date="2018-06" db="EMBL/GenBank/DDBJ databases">
        <title>Genomic Encyclopedia of Type Strains, Phase III (KMG-III): the genomes of soil and plant-associated and newly described type strains.</title>
        <authorList>
            <person name="Whitman W."/>
        </authorList>
    </citation>
    <scope>NUCLEOTIDE SEQUENCE [LARGE SCALE GENOMIC DNA]</scope>
    <source>
        <strain evidence="13 15">CGMCC 1.15366</strain>
    </source>
</reference>
<dbReference type="RefSeq" id="WP_111568290.1">
    <property type="nucleotide sequence ID" value="NZ_PIPK01000001.1"/>
</dbReference>
<dbReference type="EC" id="2.6.1.9" evidence="11"/>
<comment type="caution">
    <text evidence="13">The sequence shown here is derived from an EMBL/GenBank/DDBJ whole genome shotgun (WGS) entry which is preliminary data.</text>
</comment>
<evidence type="ECO:0000313" key="14">
    <source>
        <dbReference type="EMBL" id="RUO28635.1"/>
    </source>
</evidence>
<evidence type="ECO:0000313" key="13">
    <source>
        <dbReference type="EMBL" id="RAK01826.1"/>
    </source>
</evidence>
<evidence type="ECO:0000256" key="11">
    <source>
        <dbReference type="HAMAP-Rule" id="MF_01023"/>
    </source>
</evidence>
<dbReference type="GO" id="GO:0004400">
    <property type="term" value="F:histidinol-phosphate transaminase activity"/>
    <property type="evidence" value="ECO:0007669"/>
    <property type="project" value="UniProtKB-UniRule"/>
</dbReference>
<dbReference type="Gene3D" id="3.40.640.10">
    <property type="entry name" value="Type I PLP-dependent aspartate aminotransferase-like (Major domain)"/>
    <property type="match status" value="1"/>
</dbReference>
<comment type="pathway">
    <text evidence="2 11">Amino-acid biosynthesis; L-histidine biosynthesis; L-histidine from 5-phospho-alpha-D-ribose 1-diphosphate: step 7/9.</text>
</comment>
<evidence type="ECO:0000256" key="1">
    <source>
        <dbReference type="ARBA" id="ARBA00001933"/>
    </source>
</evidence>
<comment type="similarity">
    <text evidence="3 11">Belongs to the class-II pyridoxal-phosphate-dependent aminotransferase family. Histidinol-phosphate aminotransferase subfamily.</text>
</comment>
<protein>
    <recommendedName>
        <fullName evidence="11">Histidinol-phosphate aminotransferase</fullName>
        <ecNumber evidence="11">2.6.1.9</ecNumber>
    </recommendedName>
    <alternativeName>
        <fullName evidence="11">Imidazole acetol-phosphate transaminase</fullName>
    </alternativeName>
</protein>
<evidence type="ECO:0000313" key="15">
    <source>
        <dbReference type="Proteomes" id="UP000249203"/>
    </source>
</evidence>
<keyword evidence="9 11" id="KW-0368">Histidine biosynthesis</keyword>
<dbReference type="InterPro" id="IPR004839">
    <property type="entry name" value="Aminotransferase_I/II_large"/>
</dbReference>
<keyword evidence="5 11" id="KW-0032">Aminotransferase</keyword>
<dbReference type="InterPro" id="IPR015421">
    <property type="entry name" value="PyrdxlP-dep_Trfase_major"/>
</dbReference>
<dbReference type="PROSITE" id="PS00599">
    <property type="entry name" value="AA_TRANSFER_CLASS_2"/>
    <property type="match status" value="1"/>
</dbReference>
<reference evidence="14 16" key="1">
    <citation type="journal article" date="2018" name="Front. Microbiol.">
        <title>Genome-Based Analysis Reveals the Taxonomy and Diversity of the Family Idiomarinaceae.</title>
        <authorList>
            <person name="Liu Y."/>
            <person name="Lai Q."/>
            <person name="Shao Z."/>
        </authorList>
    </citation>
    <scope>NUCLEOTIDE SEQUENCE [LARGE SCALE GENOMIC DNA]</scope>
    <source>
        <strain evidence="14 16">CF12-14</strain>
    </source>
</reference>
<dbReference type="OrthoDB" id="9813612at2"/>
<feature type="modified residue" description="N6-(pyridoxal phosphate)lysine" evidence="11">
    <location>
        <position position="217"/>
    </location>
</feature>
<feature type="domain" description="Aminotransferase class I/classII large" evidence="12">
    <location>
        <begin position="44"/>
        <end position="354"/>
    </location>
</feature>
<dbReference type="InterPro" id="IPR001917">
    <property type="entry name" value="Aminotrans_II_pyridoxalP_BS"/>
</dbReference>
<dbReference type="Proteomes" id="UP000287865">
    <property type="component" value="Unassembled WGS sequence"/>
</dbReference>
<dbReference type="Proteomes" id="UP000249203">
    <property type="component" value="Unassembled WGS sequence"/>
</dbReference>